<dbReference type="FunFam" id="2.10.25.10:FF:000084">
    <property type="entry name" value="Laminin subunit alpha 3"/>
    <property type="match status" value="1"/>
</dbReference>
<dbReference type="Pfam" id="PF24973">
    <property type="entry name" value="EGF_LMN_ATRN"/>
    <property type="match status" value="1"/>
</dbReference>
<keyword evidence="9 12" id="KW-1015">Disulfide bond</keyword>
<dbReference type="SMART" id="SM00136">
    <property type="entry name" value="LamNT"/>
    <property type="match status" value="1"/>
</dbReference>
<sequence length="266" mass="29301">MLVERSTDFGQTWKPFRYFAQDCAASFPNISSGPSKGVGDVICDSRYSDIEPSTEGEVVLKALDPSFEIENPYVPYIQELITMTNLRINFTKLHTLGDALLGRRHGDPLEKYYYAVYEMVVRGNCFCNGHASHCDPIQNLRGCNCNGHSGRCHFDMAAYQASGGVSGGVCEDCQHNTTGQHCDQCKPFFYQDPHKAISDPHACLPCNCNPEGTLHQGACESRTDPVLGTVAGRCLCKENVEGVRCDKCKANHFGLRGSDPLGCQRM</sequence>
<keyword evidence="5" id="KW-0677">Repeat</keyword>
<comment type="subcellular location">
    <subcellularLocation>
        <location evidence="1">Secreted</location>
        <location evidence="1">Extracellular space</location>
        <location evidence="1">Extracellular matrix</location>
        <location evidence="1">Basement membrane</location>
    </subcellularLocation>
</comment>
<evidence type="ECO:0000256" key="8">
    <source>
        <dbReference type="ARBA" id="ARBA00023054"/>
    </source>
</evidence>
<keyword evidence="3" id="KW-0272">Extracellular matrix</keyword>
<keyword evidence="2" id="KW-0964">Secreted</keyword>
<dbReference type="InterPro" id="IPR056863">
    <property type="entry name" value="LMN_ATRN_NET-like_EGF"/>
</dbReference>
<dbReference type="PROSITE" id="PS51117">
    <property type="entry name" value="LAMININ_NTER"/>
    <property type="match status" value="1"/>
</dbReference>
<dbReference type="GO" id="GO:0007411">
    <property type="term" value="P:axon guidance"/>
    <property type="evidence" value="ECO:0007669"/>
    <property type="project" value="TreeGrafter"/>
</dbReference>
<feature type="disulfide bond" evidence="12">
    <location>
        <begin position="173"/>
        <end position="182"/>
    </location>
</feature>
<dbReference type="PROSITE" id="PS01248">
    <property type="entry name" value="EGF_LAM_1"/>
    <property type="match status" value="2"/>
</dbReference>
<keyword evidence="7" id="KW-0130">Cell adhesion</keyword>
<comment type="caution">
    <text evidence="12">Lacks conserved residue(s) required for the propagation of feature annotation.</text>
</comment>
<evidence type="ECO:0000313" key="15">
    <source>
        <dbReference type="EMBL" id="POI24981.1"/>
    </source>
</evidence>
<dbReference type="GO" id="GO:0034446">
    <property type="term" value="P:substrate adhesion-dependent cell spreading"/>
    <property type="evidence" value="ECO:0007669"/>
    <property type="project" value="TreeGrafter"/>
</dbReference>
<evidence type="ECO:0000256" key="4">
    <source>
        <dbReference type="ARBA" id="ARBA00022729"/>
    </source>
</evidence>
<dbReference type="InterPro" id="IPR002049">
    <property type="entry name" value="LE_dom"/>
</dbReference>
<protein>
    <recommendedName>
        <fullName evidence="17">Laminin N-terminal domain-containing protein</fullName>
    </recommendedName>
</protein>
<dbReference type="PANTHER" id="PTHR10574">
    <property type="entry name" value="NETRIN/LAMININ-RELATED"/>
    <property type="match status" value="1"/>
</dbReference>
<keyword evidence="8" id="KW-0175">Coiled coil</keyword>
<name>A0A2P4SLI4_BAMTH</name>
<comment type="caution">
    <text evidence="15">The sequence shown here is derived from an EMBL/GenBank/DDBJ whole genome shotgun (WGS) entry which is preliminary data.</text>
</comment>
<reference evidence="15 16" key="1">
    <citation type="submission" date="2018-01" db="EMBL/GenBank/DDBJ databases">
        <title>Comparison of the Chinese Bamboo Partridge and Red Junglefowl genome sequences highlights the importance of demography in genome evolution.</title>
        <authorList>
            <person name="Tiley G.P."/>
            <person name="Kimball R.T."/>
            <person name="Braun E.L."/>
            <person name="Burleigh J.G."/>
        </authorList>
    </citation>
    <scope>NUCLEOTIDE SEQUENCE [LARGE SCALE GENOMIC DNA]</scope>
    <source>
        <strain evidence="15">RTK389</strain>
        <tissue evidence="15">Blood</tissue>
    </source>
</reference>
<evidence type="ECO:0000256" key="5">
    <source>
        <dbReference type="ARBA" id="ARBA00022737"/>
    </source>
</evidence>
<evidence type="ECO:0000256" key="10">
    <source>
        <dbReference type="ARBA" id="ARBA00023180"/>
    </source>
</evidence>
<evidence type="ECO:0000256" key="6">
    <source>
        <dbReference type="ARBA" id="ARBA00022869"/>
    </source>
</evidence>
<dbReference type="SUPFAM" id="SSF57196">
    <property type="entry name" value="EGF/Laminin"/>
    <property type="match status" value="2"/>
</dbReference>
<evidence type="ECO:0000313" key="16">
    <source>
        <dbReference type="Proteomes" id="UP000237246"/>
    </source>
</evidence>
<accession>A0A2P4SLI4</accession>
<evidence type="ECO:0000256" key="1">
    <source>
        <dbReference type="ARBA" id="ARBA00004302"/>
    </source>
</evidence>
<dbReference type="OrthoDB" id="5985440at2759"/>
<evidence type="ECO:0000256" key="7">
    <source>
        <dbReference type="ARBA" id="ARBA00022889"/>
    </source>
</evidence>
<dbReference type="GO" id="GO:0016477">
    <property type="term" value="P:cell migration"/>
    <property type="evidence" value="ECO:0007669"/>
    <property type="project" value="TreeGrafter"/>
</dbReference>
<organism evidence="15 16">
    <name type="scientific">Bambusicola thoracicus</name>
    <name type="common">Chinese bamboo-partridge</name>
    <name type="synonym">Perdix thoracica</name>
    <dbReference type="NCBI Taxonomy" id="9083"/>
    <lineage>
        <taxon>Eukaryota</taxon>
        <taxon>Metazoa</taxon>
        <taxon>Chordata</taxon>
        <taxon>Craniata</taxon>
        <taxon>Vertebrata</taxon>
        <taxon>Euteleostomi</taxon>
        <taxon>Archelosauria</taxon>
        <taxon>Archosauria</taxon>
        <taxon>Dinosauria</taxon>
        <taxon>Saurischia</taxon>
        <taxon>Theropoda</taxon>
        <taxon>Coelurosauria</taxon>
        <taxon>Aves</taxon>
        <taxon>Neognathae</taxon>
        <taxon>Galloanserae</taxon>
        <taxon>Galliformes</taxon>
        <taxon>Phasianidae</taxon>
        <taxon>Perdicinae</taxon>
        <taxon>Bambusicola</taxon>
    </lineage>
</organism>
<evidence type="ECO:0000256" key="12">
    <source>
        <dbReference type="PROSITE-ProRule" id="PRU00460"/>
    </source>
</evidence>
<evidence type="ECO:0000256" key="11">
    <source>
        <dbReference type="ARBA" id="ARBA00023292"/>
    </source>
</evidence>
<dbReference type="Proteomes" id="UP000237246">
    <property type="component" value="Unassembled WGS sequence"/>
</dbReference>
<dbReference type="Gene3D" id="2.10.25.10">
    <property type="entry name" value="Laminin"/>
    <property type="match status" value="2"/>
</dbReference>
<keyword evidence="4" id="KW-0732">Signal</keyword>
<evidence type="ECO:0000256" key="2">
    <source>
        <dbReference type="ARBA" id="ARBA00022525"/>
    </source>
</evidence>
<dbReference type="SMART" id="SM00180">
    <property type="entry name" value="EGF_Lam"/>
    <property type="match status" value="2"/>
</dbReference>
<dbReference type="GO" id="GO:0070831">
    <property type="term" value="P:basement membrane assembly"/>
    <property type="evidence" value="ECO:0007669"/>
    <property type="project" value="TreeGrafter"/>
</dbReference>
<keyword evidence="16" id="KW-1185">Reference proteome</keyword>
<feature type="disulfide bond" evidence="12">
    <location>
        <begin position="236"/>
        <end position="245"/>
    </location>
</feature>
<keyword evidence="10" id="KW-0325">Glycoprotein</keyword>
<evidence type="ECO:0000259" key="13">
    <source>
        <dbReference type="PROSITE" id="PS50027"/>
    </source>
</evidence>
<evidence type="ECO:0000256" key="9">
    <source>
        <dbReference type="ARBA" id="ARBA00023157"/>
    </source>
</evidence>
<feature type="domain" description="Laminin EGF-like" evidence="13">
    <location>
        <begin position="206"/>
        <end position="265"/>
    </location>
</feature>
<evidence type="ECO:0000256" key="3">
    <source>
        <dbReference type="ARBA" id="ARBA00022530"/>
    </source>
</evidence>
<dbReference type="GO" id="GO:0043256">
    <property type="term" value="C:laminin complex"/>
    <property type="evidence" value="ECO:0007669"/>
    <property type="project" value="TreeGrafter"/>
</dbReference>
<dbReference type="PROSITE" id="PS50027">
    <property type="entry name" value="EGF_LAM_2"/>
    <property type="match status" value="2"/>
</dbReference>
<evidence type="ECO:0008006" key="17">
    <source>
        <dbReference type="Google" id="ProtNLM"/>
    </source>
</evidence>
<dbReference type="InterPro" id="IPR008211">
    <property type="entry name" value="Laminin_N"/>
</dbReference>
<dbReference type="Pfam" id="PF00055">
    <property type="entry name" value="Laminin_N"/>
    <property type="match status" value="1"/>
</dbReference>
<feature type="domain" description="Laminin EGF-like" evidence="13">
    <location>
        <begin position="143"/>
        <end position="205"/>
    </location>
</feature>
<dbReference type="Gene3D" id="2.60.120.260">
    <property type="entry name" value="Galactose-binding domain-like"/>
    <property type="match status" value="1"/>
</dbReference>
<dbReference type="CDD" id="cd00055">
    <property type="entry name" value="EGF_Lam"/>
    <property type="match status" value="2"/>
</dbReference>
<feature type="domain" description="Laminin N-terminal" evidence="14">
    <location>
        <begin position="1"/>
        <end position="124"/>
    </location>
</feature>
<keyword evidence="6" id="KW-0084">Basement membrane</keyword>
<dbReference type="GO" id="GO:0009887">
    <property type="term" value="P:animal organ morphogenesis"/>
    <property type="evidence" value="ECO:0007669"/>
    <property type="project" value="TreeGrafter"/>
</dbReference>
<dbReference type="GO" id="GO:0009888">
    <property type="term" value="P:tissue development"/>
    <property type="evidence" value="ECO:0007669"/>
    <property type="project" value="TreeGrafter"/>
</dbReference>
<dbReference type="Pfam" id="PF00053">
    <property type="entry name" value="EGF_laminin"/>
    <property type="match status" value="1"/>
</dbReference>
<dbReference type="InterPro" id="IPR050440">
    <property type="entry name" value="Laminin/Netrin_ECM"/>
</dbReference>
<dbReference type="PANTHER" id="PTHR10574:SF279">
    <property type="entry name" value="LAMININ SUBUNIT BETA 4"/>
    <property type="match status" value="1"/>
</dbReference>
<dbReference type="AlphaFoldDB" id="A0A2P4SLI4"/>
<keyword evidence="11 12" id="KW-0424">Laminin EGF-like domain</keyword>
<dbReference type="EMBL" id="PPHD01037178">
    <property type="protein sequence ID" value="POI24981.1"/>
    <property type="molecule type" value="Genomic_DNA"/>
</dbReference>
<proteinExistence type="predicted"/>
<gene>
    <name evidence="15" type="ORF">CIB84_011269</name>
</gene>
<evidence type="ECO:0000259" key="14">
    <source>
        <dbReference type="PROSITE" id="PS51117"/>
    </source>
</evidence>